<accession>A0ABR7JG84</accession>
<feature type="signal peptide" evidence="2">
    <location>
        <begin position="1"/>
        <end position="20"/>
    </location>
</feature>
<dbReference type="Gene3D" id="2.170.130.10">
    <property type="entry name" value="TonB-dependent receptor, plug domain"/>
    <property type="match status" value="1"/>
</dbReference>
<comment type="caution">
    <text evidence="4">The sequence shown here is derived from an EMBL/GenBank/DDBJ whole genome shotgun (WGS) entry which is preliminary data.</text>
</comment>
<gene>
    <name evidence="4" type="ORF">H8R26_08750</name>
</gene>
<keyword evidence="1" id="KW-0472">Membrane</keyword>
<evidence type="ECO:0000256" key="1">
    <source>
        <dbReference type="PROSITE-ProRule" id="PRU01360"/>
    </source>
</evidence>
<evidence type="ECO:0000313" key="5">
    <source>
        <dbReference type="Proteomes" id="UP000621670"/>
    </source>
</evidence>
<feature type="domain" description="TonB-dependent receptor plug" evidence="3">
    <location>
        <begin position="130"/>
        <end position="218"/>
    </location>
</feature>
<comment type="similarity">
    <text evidence="1">Belongs to the TonB-dependent receptor family.</text>
</comment>
<dbReference type="Proteomes" id="UP000621670">
    <property type="component" value="Unassembled WGS sequence"/>
</dbReference>
<dbReference type="InterPro" id="IPR012910">
    <property type="entry name" value="Plug_dom"/>
</dbReference>
<organism evidence="4 5">
    <name type="scientific">Flavobacterium turcicum</name>
    <dbReference type="NCBI Taxonomy" id="2764718"/>
    <lineage>
        <taxon>Bacteria</taxon>
        <taxon>Pseudomonadati</taxon>
        <taxon>Bacteroidota</taxon>
        <taxon>Flavobacteriia</taxon>
        <taxon>Flavobacteriales</taxon>
        <taxon>Flavobacteriaceae</taxon>
        <taxon>Flavobacterium</taxon>
    </lineage>
</organism>
<dbReference type="InterPro" id="IPR008969">
    <property type="entry name" value="CarboxyPept-like_regulatory"/>
</dbReference>
<protein>
    <submittedName>
        <fullName evidence="4">TonB-dependent receptor plug domain-containing protein</fullName>
    </submittedName>
</protein>
<dbReference type="Gene3D" id="2.60.40.1120">
    <property type="entry name" value="Carboxypeptidase-like, regulatory domain"/>
    <property type="match status" value="1"/>
</dbReference>
<keyword evidence="1" id="KW-0812">Transmembrane</keyword>
<dbReference type="SUPFAM" id="SSF56935">
    <property type="entry name" value="Porins"/>
    <property type="match status" value="1"/>
</dbReference>
<evidence type="ECO:0000259" key="3">
    <source>
        <dbReference type="Pfam" id="PF07715"/>
    </source>
</evidence>
<reference evidence="4 5" key="1">
    <citation type="submission" date="2020-08" db="EMBL/GenBank/DDBJ databases">
        <title>Description of novel Flavobacterium F-400 isolate.</title>
        <authorList>
            <person name="Saticioglu I."/>
            <person name="Duman M."/>
            <person name="Altun S."/>
        </authorList>
    </citation>
    <scope>NUCLEOTIDE SEQUENCE [LARGE SCALE GENOMIC DNA]</scope>
    <source>
        <strain evidence="4 5">F-400</strain>
    </source>
</reference>
<dbReference type="RefSeq" id="WP_166136688.1">
    <property type="nucleotide sequence ID" value="NZ_JAAOBY010000005.1"/>
</dbReference>
<dbReference type="InterPro" id="IPR037066">
    <property type="entry name" value="Plug_dom_sf"/>
</dbReference>
<dbReference type="PROSITE" id="PS52016">
    <property type="entry name" value="TONB_DEPENDENT_REC_3"/>
    <property type="match status" value="1"/>
</dbReference>
<dbReference type="SUPFAM" id="SSF49464">
    <property type="entry name" value="Carboxypeptidase regulatory domain-like"/>
    <property type="match status" value="1"/>
</dbReference>
<keyword evidence="2" id="KW-0732">Signal</keyword>
<keyword evidence="1" id="KW-0813">Transport</keyword>
<sequence length="224" mass="24889">MKMKSFYVVAFLLSCFFGQAQGKLTGKVTDFKNKPIAEARIYLDSIDVSCVTNSEGEFELVLPQKVGFINVYTKAYGLLSSKYNNEDRMSFKYLESAKNNKIRLQKGEQLPLTYSAVDNEYKINSTKNVNVQNDKYQGVFSNIYDLLRGRVSSVVVSRNNKISIRGISSIRNAGEPLFVVDGMIVTSLDYLSPNNIKDITVLKDAAAATYGAQGTNGVIVIKTK</sequence>
<evidence type="ECO:0000256" key="2">
    <source>
        <dbReference type="SAM" id="SignalP"/>
    </source>
</evidence>
<dbReference type="InterPro" id="IPR039426">
    <property type="entry name" value="TonB-dep_rcpt-like"/>
</dbReference>
<keyword evidence="4" id="KW-0675">Receptor</keyword>
<evidence type="ECO:0000313" key="4">
    <source>
        <dbReference type="EMBL" id="MBC5863510.1"/>
    </source>
</evidence>
<keyword evidence="1" id="KW-0998">Cell outer membrane</keyword>
<comment type="subcellular location">
    <subcellularLocation>
        <location evidence="1">Cell outer membrane</location>
        <topology evidence="1">Multi-pass membrane protein</topology>
    </subcellularLocation>
</comment>
<dbReference type="EMBL" id="JACRUM010000004">
    <property type="protein sequence ID" value="MBC5863510.1"/>
    <property type="molecule type" value="Genomic_DNA"/>
</dbReference>
<proteinExistence type="inferred from homology"/>
<dbReference type="PROSITE" id="PS51257">
    <property type="entry name" value="PROKAR_LIPOPROTEIN"/>
    <property type="match status" value="1"/>
</dbReference>
<keyword evidence="1" id="KW-1134">Transmembrane beta strand</keyword>
<keyword evidence="5" id="KW-1185">Reference proteome</keyword>
<dbReference type="Pfam" id="PF07715">
    <property type="entry name" value="Plug"/>
    <property type="match status" value="1"/>
</dbReference>
<feature type="chain" id="PRO_5045360929" evidence="2">
    <location>
        <begin position="21"/>
        <end position="224"/>
    </location>
</feature>
<name>A0ABR7JG84_9FLAO</name>